<dbReference type="OrthoDB" id="422220at2759"/>
<organism evidence="4 5">
    <name type="scientific">Helobdella robusta</name>
    <name type="common">Californian leech</name>
    <dbReference type="NCBI Taxonomy" id="6412"/>
    <lineage>
        <taxon>Eukaryota</taxon>
        <taxon>Metazoa</taxon>
        <taxon>Spiralia</taxon>
        <taxon>Lophotrochozoa</taxon>
        <taxon>Annelida</taxon>
        <taxon>Clitellata</taxon>
        <taxon>Hirudinea</taxon>
        <taxon>Rhynchobdellida</taxon>
        <taxon>Glossiphoniidae</taxon>
        <taxon>Helobdella</taxon>
    </lineage>
</organism>
<dbReference type="STRING" id="6412.T1G4S0"/>
<evidence type="ECO:0000313" key="5">
    <source>
        <dbReference type="Proteomes" id="UP000015101"/>
    </source>
</evidence>
<evidence type="ECO:0000313" key="4">
    <source>
        <dbReference type="EnsemblMetazoa" id="HelroP82429"/>
    </source>
</evidence>
<proteinExistence type="predicted"/>
<dbReference type="OMA" id="YLEFFPF"/>
<evidence type="ECO:0000256" key="1">
    <source>
        <dbReference type="ARBA" id="ARBA00022741"/>
    </source>
</evidence>
<reference evidence="3 5" key="2">
    <citation type="journal article" date="2013" name="Nature">
        <title>Insights into bilaterian evolution from three spiralian genomes.</title>
        <authorList>
            <person name="Simakov O."/>
            <person name="Marletaz F."/>
            <person name="Cho S.J."/>
            <person name="Edsinger-Gonzales E."/>
            <person name="Havlak P."/>
            <person name="Hellsten U."/>
            <person name="Kuo D.H."/>
            <person name="Larsson T."/>
            <person name="Lv J."/>
            <person name="Arendt D."/>
            <person name="Savage R."/>
            <person name="Osoegawa K."/>
            <person name="de Jong P."/>
            <person name="Grimwood J."/>
            <person name="Chapman J.A."/>
            <person name="Shapiro H."/>
            <person name="Aerts A."/>
            <person name="Otillar R.P."/>
            <person name="Terry A.Y."/>
            <person name="Boore J.L."/>
            <person name="Grigoriev I.V."/>
            <person name="Lindberg D.R."/>
            <person name="Seaver E.C."/>
            <person name="Weisblat D.A."/>
            <person name="Putnam N.H."/>
            <person name="Rokhsar D.S."/>
        </authorList>
    </citation>
    <scope>NUCLEOTIDE SEQUENCE</scope>
</reference>
<dbReference type="RefSeq" id="XP_009021079.1">
    <property type="nucleotide sequence ID" value="XM_009022831.1"/>
</dbReference>
<dbReference type="KEGG" id="hro:HELRODRAFT_82429"/>
<dbReference type="CTD" id="20216068"/>
<keyword evidence="5" id="KW-1185">Reference proteome</keyword>
<dbReference type="SUPFAM" id="SSF53300">
    <property type="entry name" value="vWA-like"/>
    <property type="match status" value="1"/>
</dbReference>
<dbReference type="InParanoid" id="T1G4S0"/>
<keyword evidence="2" id="KW-0067">ATP-binding</keyword>
<dbReference type="AlphaFoldDB" id="T1G4S0"/>
<protein>
    <recommendedName>
        <fullName evidence="6">VWFA domain-containing protein</fullName>
    </recommendedName>
</protein>
<gene>
    <name evidence="4" type="primary">20216068</name>
    <name evidence="3" type="ORF">HELRODRAFT_82429</name>
</gene>
<reference evidence="5" key="1">
    <citation type="submission" date="2012-12" db="EMBL/GenBank/DDBJ databases">
        <authorList>
            <person name="Hellsten U."/>
            <person name="Grimwood J."/>
            <person name="Chapman J.A."/>
            <person name="Shapiro H."/>
            <person name="Aerts A."/>
            <person name="Otillar R.P."/>
            <person name="Terry A.Y."/>
            <person name="Boore J.L."/>
            <person name="Simakov O."/>
            <person name="Marletaz F."/>
            <person name="Cho S.-J."/>
            <person name="Edsinger-Gonzales E."/>
            <person name="Havlak P."/>
            <person name="Kuo D.-H."/>
            <person name="Larsson T."/>
            <person name="Lv J."/>
            <person name="Arendt D."/>
            <person name="Savage R."/>
            <person name="Osoegawa K."/>
            <person name="de Jong P."/>
            <person name="Lindberg D.R."/>
            <person name="Seaver E.C."/>
            <person name="Weisblat D.A."/>
            <person name="Putnam N.H."/>
            <person name="Grigoriev I.V."/>
            <person name="Rokhsar D.S."/>
        </authorList>
    </citation>
    <scope>NUCLEOTIDE SEQUENCE</scope>
</reference>
<dbReference type="EMBL" id="KB096864">
    <property type="protein sequence ID" value="ESO00908.1"/>
    <property type="molecule type" value="Genomic_DNA"/>
</dbReference>
<dbReference type="GO" id="GO:0005524">
    <property type="term" value="F:ATP binding"/>
    <property type="evidence" value="ECO:0007669"/>
    <property type="project" value="UniProtKB-KW"/>
</dbReference>
<dbReference type="HOGENOM" id="CLU_122952_0_0_1"/>
<dbReference type="PANTHER" id="PTHR48103">
    <property type="entry name" value="MIDASIN-RELATED"/>
    <property type="match status" value="1"/>
</dbReference>
<evidence type="ECO:0000313" key="3">
    <source>
        <dbReference type="EMBL" id="ESO00908.1"/>
    </source>
</evidence>
<dbReference type="PANTHER" id="PTHR48103:SF2">
    <property type="entry name" value="MIDASIN"/>
    <property type="match status" value="1"/>
</dbReference>
<dbReference type="eggNOG" id="KOG1808">
    <property type="taxonomic scope" value="Eukaryota"/>
</dbReference>
<sequence length="101" mass="11764">MAHQLLIIVSDGRIQENVGRVKPYVKLATERGIFIVFIIVDTKSSILSIRNPIVDERQQIRLEPYMDSFPFPYYVIIRDVTNIPQTMADALRQWFELVGQK</sequence>
<evidence type="ECO:0000256" key="2">
    <source>
        <dbReference type="ARBA" id="ARBA00022840"/>
    </source>
</evidence>
<reference evidence="4" key="3">
    <citation type="submission" date="2015-06" db="UniProtKB">
        <authorList>
            <consortium name="EnsemblMetazoa"/>
        </authorList>
    </citation>
    <scope>IDENTIFICATION</scope>
</reference>
<dbReference type="EnsemblMetazoa" id="HelroT82429">
    <property type="protein sequence ID" value="HelroP82429"/>
    <property type="gene ID" value="HelroG82429"/>
</dbReference>
<keyword evidence="1" id="KW-0547">Nucleotide-binding</keyword>
<dbReference type="GeneID" id="20216068"/>
<name>T1G4S0_HELRO</name>
<accession>T1G4S0</accession>
<dbReference type="EMBL" id="AMQM01005256">
    <property type="status" value="NOT_ANNOTATED_CDS"/>
    <property type="molecule type" value="Genomic_DNA"/>
</dbReference>
<dbReference type="InterPro" id="IPR036465">
    <property type="entry name" value="vWFA_dom_sf"/>
</dbReference>
<evidence type="ECO:0008006" key="6">
    <source>
        <dbReference type="Google" id="ProtNLM"/>
    </source>
</evidence>
<dbReference type="Proteomes" id="UP000015101">
    <property type="component" value="Unassembled WGS sequence"/>
</dbReference>